<evidence type="ECO:0000313" key="9">
    <source>
        <dbReference type="EMBL" id="MBB4921252.1"/>
    </source>
</evidence>
<proteinExistence type="predicted"/>
<evidence type="ECO:0000256" key="1">
    <source>
        <dbReference type="ARBA" id="ARBA00022605"/>
    </source>
</evidence>
<keyword evidence="3 9" id="KW-0560">Oxidoreductase</keyword>
<dbReference type="GO" id="GO:0004355">
    <property type="term" value="F:glutamate synthase (NADPH) activity"/>
    <property type="evidence" value="ECO:0007669"/>
    <property type="project" value="UniProtKB-EC"/>
</dbReference>
<dbReference type="Gene3D" id="1.10.1060.10">
    <property type="entry name" value="Alpha-helical ferredoxin"/>
    <property type="match status" value="1"/>
</dbReference>
<dbReference type="InterPro" id="IPR006005">
    <property type="entry name" value="Glut_synth_ssu1"/>
</dbReference>
<sequence length="523" mass="55517">MADPKGFLTTPRQPWPRRSAADRVADWNEVNEVYTGQSLLPIIGGQAGRCMDCGIPFCHDACPLGNLVPDWNDLVFREGWQAAAERLLATNNFPEFTGRLCPAPCESACVLAIDSEPVTIKNIEAAIAERAWQLGCERPLAPLGPSGRSVAIVGSGPAGLACAQQLTRAGHRVAVYERADRIGGLLRYGIPGFRLEKRQLDRRIEQLRLEGTEFHTGVTVGVDLSAAELRARHDALVLAVGATCWRELPVPGRELNGVHQAMEYLPLANRVLEGDFASPAISARGKQVVIVGGGDTAADCLGTALRQQAAGVTQLDINPRPGERRTAQQPWPVHPKTYRMTASHEEAQAFTQALSDARSDARQGWDAPVAVAAGVGTSVRAGVDARIFSAATLRLEGGPHGNVASLHLAEAQPPDRRPRPGSRQVIPADLVLIALGFCGPEADSPLVEELALEITGEGTLARDGHFATELDGVFVAGDAGRGQSLIVWAIAEGRSAAAAVDRYLTGSTALPAPIAPTDRPLAV</sequence>
<dbReference type="InterPro" id="IPR017896">
    <property type="entry name" value="4Fe4S_Fe-S-bd"/>
</dbReference>
<dbReference type="GO" id="GO:0006537">
    <property type="term" value="P:glutamate biosynthetic process"/>
    <property type="evidence" value="ECO:0007669"/>
    <property type="project" value="UniProtKB-KW"/>
</dbReference>
<gene>
    <name evidence="9" type="ORF">FHR34_000245</name>
</gene>
<protein>
    <submittedName>
        <fullName evidence="9">Glutamate synthase (NADPH/NADH) small chain</fullName>
        <ecNumber evidence="9">1.4.1.13</ecNumber>
        <ecNumber evidence="9">1.4.1.14</ecNumber>
    </submittedName>
</protein>
<dbReference type="InterPro" id="IPR023753">
    <property type="entry name" value="FAD/NAD-binding_dom"/>
</dbReference>
<evidence type="ECO:0000256" key="6">
    <source>
        <dbReference type="ARBA" id="ARBA00023164"/>
    </source>
</evidence>
<dbReference type="NCBIfam" id="TIGR01317">
    <property type="entry name" value="GOGAT_sm_gam"/>
    <property type="match status" value="1"/>
</dbReference>
<dbReference type="EC" id="1.4.1.14" evidence="9"/>
<dbReference type="GO" id="GO:0016639">
    <property type="term" value="F:oxidoreductase activity, acting on the CH-NH2 group of donors, NAD or NADP as acceptor"/>
    <property type="evidence" value="ECO:0007669"/>
    <property type="project" value="InterPro"/>
</dbReference>
<dbReference type="PROSITE" id="PS51379">
    <property type="entry name" value="4FE4S_FER_2"/>
    <property type="match status" value="1"/>
</dbReference>
<reference evidence="9 10" key="1">
    <citation type="submission" date="2020-08" db="EMBL/GenBank/DDBJ databases">
        <title>Sequencing the genomes of 1000 actinobacteria strains.</title>
        <authorList>
            <person name="Klenk H.-P."/>
        </authorList>
    </citation>
    <scope>NUCLEOTIDE SEQUENCE [LARGE SCALE GENOMIC DNA]</scope>
    <source>
        <strain evidence="9 10">DSM 41654</strain>
    </source>
</reference>
<evidence type="ECO:0000313" key="10">
    <source>
        <dbReference type="Proteomes" id="UP000540506"/>
    </source>
</evidence>
<name>A0A7W7VSK8_KITKI</name>
<comment type="caution">
    <text evidence="9">The sequence shown here is derived from an EMBL/GenBank/DDBJ whole genome shotgun (WGS) entry which is preliminary data.</text>
</comment>
<feature type="domain" description="4Fe-4S ferredoxin-type" evidence="8">
    <location>
        <begin position="39"/>
        <end position="72"/>
    </location>
</feature>
<dbReference type="Pfam" id="PF14691">
    <property type="entry name" value="Fer4_20"/>
    <property type="match status" value="1"/>
</dbReference>
<accession>A0A7W7VSK8</accession>
<evidence type="ECO:0000259" key="8">
    <source>
        <dbReference type="PROSITE" id="PS51379"/>
    </source>
</evidence>
<dbReference type="FunFam" id="3.50.50.60:FF:000124">
    <property type="entry name" value="Glutamate synthase small subunit"/>
    <property type="match status" value="1"/>
</dbReference>
<dbReference type="PANTHER" id="PTHR43100:SF1">
    <property type="entry name" value="GLUTAMATE SYNTHASE [NADPH] SMALL CHAIN"/>
    <property type="match status" value="1"/>
</dbReference>
<dbReference type="AlphaFoldDB" id="A0A7W7VSK8"/>
<keyword evidence="2" id="KW-0479">Metal-binding</keyword>
<evidence type="ECO:0000256" key="2">
    <source>
        <dbReference type="ARBA" id="ARBA00022723"/>
    </source>
</evidence>
<dbReference type="InterPro" id="IPR036188">
    <property type="entry name" value="FAD/NAD-bd_sf"/>
</dbReference>
<dbReference type="InterPro" id="IPR051394">
    <property type="entry name" value="Glutamate_Synthase"/>
</dbReference>
<dbReference type="EMBL" id="JACHJV010000001">
    <property type="protein sequence ID" value="MBB4921252.1"/>
    <property type="molecule type" value="Genomic_DNA"/>
</dbReference>
<dbReference type="SUPFAM" id="SSF51971">
    <property type="entry name" value="Nucleotide-binding domain"/>
    <property type="match status" value="2"/>
</dbReference>
<evidence type="ECO:0000256" key="7">
    <source>
        <dbReference type="ARBA" id="ARBA00029440"/>
    </source>
</evidence>
<evidence type="ECO:0000256" key="4">
    <source>
        <dbReference type="ARBA" id="ARBA00023004"/>
    </source>
</evidence>
<keyword evidence="5" id="KW-0411">Iron-sulfur</keyword>
<keyword evidence="1" id="KW-0028">Amino-acid biosynthesis</keyword>
<dbReference type="InterPro" id="IPR028261">
    <property type="entry name" value="DPD_II"/>
</dbReference>
<dbReference type="Pfam" id="PF07992">
    <property type="entry name" value="Pyr_redox_2"/>
    <property type="match status" value="1"/>
</dbReference>
<dbReference type="SUPFAM" id="SSF46548">
    <property type="entry name" value="alpha-helical ferredoxin"/>
    <property type="match status" value="1"/>
</dbReference>
<dbReference type="GO" id="GO:0046872">
    <property type="term" value="F:metal ion binding"/>
    <property type="evidence" value="ECO:0007669"/>
    <property type="project" value="UniProtKB-KW"/>
</dbReference>
<dbReference type="GO" id="GO:0051536">
    <property type="term" value="F:iron-sulfur cluster binding"/>
    <property type="evidence" value="ECO:0007669"/>
    <property type="project" value="UniProtKB-KW"/>
</dbReference>
<evidence type="ECO:0000256" key="5">
    <source>
        <dbReference type="ARBA" id="ARBA00023014"/>
    </source>
</evidence>
<comment type="pathway">
    <text evidence="7">Amino-acid biosynthesis.</text>
</comment>
<evidence type="ECO:0000256" key="3">
    <source>
        <dbReference type="ARBA" id="ARBA00023002"/>
    </source>
</evidence>
<dbReference type="InterPro" id="IPR009051">
    <property type="entry name" value="Helical_ferredxn"/>
</dbReference>
<dbReference type="Proteomes" id="UP000540506">
    <property type="component" value="Unassembled WGS sequence"/>
</dbReference>
<dbReference type="EC" id="1.4.1.13" evidence="9"/>
<dbReference type="RefSeq" id="WP_184933615.1">
    <property type="nucleotide sequence ID" value="NZ_JACHJV010000001.1"/>
</dbReference>
<organism evidence="9 10">
    <name type="scientific">Kitasatospora kifunensis</name>
    <name type="common">Streptomyces kifunensis</name>
    <dbReference type="NCBI Taxonomy" id="58351"/>
    <lineage>
        <taxon>Bacteria</taxon>
        <taxon>Bacillati</taxon>
        <taxon>Actinomycetota</taxon>
        <taxon>Actinomycetes</taxon>
        <taxon>Kitasatosporales</taxon>
        <taxon>Streptomycetaceae</taxon>
        <taxon>Kitasatospora</taxon>
    </lineage>
</organism>
<keyword evidence="4" id="KW-0408">Iron</keyword>
<dbReference type="PANTHER" id="PTHR43100">
    <property type="entry name" value="GLUTAMATE SYNTHASE [NADPH] SMALL CHAIN"/>
    <property type="match status" value="1"/>
</dbReference>
<dbReference type="Gene3D" id="3.50.50.60">
    <property type="entry name" value="FAD/NAD(P)-binding domain"/>
    <property type="match status" value="2"/>
</dbReference>
<keyword evidence="10" id="KW-1185">Reference proteome</keyword>
<dbReference type="GO" id="GO:0016040">
    <property type="term" value="F:glutamate synthase (NADH) activity"/>
    <property type="evidence" value="ECO:0007669"/>
    <property type="project" value="UniProtKB-EC"/>
</dbReference>
<keyword evidence="6" id="KW-0314">Glutamate biosynthesis</keyword>
<dbReference type="PRINTS" id="PR00419">
    <property type="entry name" value="ADXRDTASE"/>
</dbReference>